<evidence type="ECO:0000313" key="11">
    <source>
        <dbReference type="Proteomes" id="UP000823561"/>
    </source>
</evidence>
<dbReference type="GO" id="GO:0097431">
    <property type="term" value="C:mitotic spindle pole"/>
    <property type="evidence" value="ECO:0007669"/>
    <property type="project" value="TreeGrafter"/>
</dbReference>
<dbReference type="PANTHER" id="PTHR16056">
    <property type="entry name" value="REGULATOR OF MICROTUBULE DYNAMICS PROTEIN"/>
    <property type="match status" value="1"/>
</dbReference>
<evidence type="ECO:0000256" key="8">
    <source>
        <dbReference type="ARBA" id="ARBA00041609"/>
    </source>
</evidence>
<proteinExistence type="inferred from homology"/>
<keyword evidence="2" id="KW-0812">Transmembrane</keyword>
<evidence type="ECO:0000256" key="2">
    <source>
        <dbReference type="ARBA" id="ARBA00022692"/>
    </source>
</evidence>
<dbReference type="InterPro" id="IPR011990">
    <property type="entry name" value="TPR-like_helical_dom_sf"/>
</dbReference>
<feature type="compositionally biased region" description="Acidic residues" evidence="9">
    <location>
        <begin position="236"/>
        <end position="250"/>
    </location>
</feature>
<dbReference type="SUPFAM" id="SSF48452">
    <property type="entry name" value="TPR-like"/>
    <property type="match status" value="1"/>
</dbReference>
<evidence type="ECO:0000256" key="7">
    <source>
        <dbReference type="ARBA" id="ARBA00039964"/>
    </source>
</evidence>
<reference evidence="10" key="1">
    <citation type="submission" date="2020-10" db="EMBL/GenBank/DDBJ databases">
        <title>Chromosome-scale genome assembly of the Allis shad, Alosa alosa.</title>
        <authorList>
            <person name="Margot Z."/>
            <person name="Christophe K."/>
            <person name="Cabau C."/>
            <person name="Louis A."/>
            <person name="Berthelot C."/>
            <person name="Parey E."/>
            <person name="Roest Crollius H."/>
            <person name="Montfort J."/>
            <person name="Robinson-Rechavi M."/>
            <person name="Bucao C."/>
            <person name="Bouchez O."/>
            <person name="Gislard M."/>
            <person name="Lluch J."/>
            <person name="Milhes M."/>
            <person name="Lampietro C."/>
            <person name="Lopez Roques C."/>
            <person name="Donnadieu C."/>
            <person name="Braasch I."/>
            <person name="Desvignes T."/>
            <person name="Postlethwait J."/>
            <person name="Bobe J."/>
            <person name="Guiguen Y."/>
        </authorList>
    </citation>
    <scope>NUCLEOTIDE SEQUENCE</scope>
    <source>
        <strain evidence="10">M-15738</strain>
        <tissue evidence="10">Blood</tissue>
    </source>
</reference>
<dbReference type="Proteomes" id="UP000823561">
    <property type="component" value="Chromosome 18"/>
</dbReference>
<comment type="similarity">
    <text evidence="6">Belongs to the RMDN family.</text>
</comment>
<protein>
    <recommendedName>
        <fullName evidence="7">Regulator of microtubule dynamics protein 2</fullName>
    </recommendedName>
    <alternativeName>
        <fullName evidence="8">Protein FAM82A1</fullName>
    </alternativeName>
</protein>
<dbReference type="GO" id="GO:0005739">
    <property type="term" value="C:mitochondrion"/>
    <property type="evidence" value="ECO:0007669"/>
    <property type="project" value="TreeGrafter"/>
</dbReference>
<gene>
    <name evidence="10" type="ORF">AALO_G00233200</name>
</gene>
<dbReference type="AlphaFoldDB" id="A0AAV6FUM8"/>
<evidence type="ECO:0000256" key="9">
    <source>
        <dbReference type="SAM" id="MobiDB-lite"/>
    </source>
</evidence>
<comment type="subcellular location">
    <subcellularLocation>
        <location evidence="1">Membrane</location>
        <topology evidence="1">Single-pass membrane protein</topology>
    </subcellularLocation>
</comment>
<keyword evidence="5" id="KW-0472">Membrane</keyword>
<organism evidence="10 11">
    <name type="scientific">Alosa alosa</name>
    <name type="common">allis shad</name>
    <dbReference type="NCBI Taxonomy" id="278164"/>
    <lineage>
        <taxon>Eukaryota</taxon>
        <taxon>Metazoa</taxon>
        <taxon>Chordata</taxon>
        <taxon>Craniata</taxon>
        <taxon>Vertebrata</taxon>
        <taxon>Euteleostomi</taxon>
        <taxon>Actinopterygii</taxon>
        <taxon>Neopterygii</taxon>
        <taxon>Teleostei</taxon>
        <taxon>Clupei</taxon>
        <taxon>Clupeiformes</taxon>
        <taxon>Clupeoidei</taxon>
        <taxon>Clupeidae</taxon>
        <taxon>Alosa</taxon>
    </lineage>
</organism>
<dbReference type="GO" id="GO:0016020">
    <property type="term" value="C:membrane"/>
    <property type="evidence" value="ECO:0007669"/>
    <property type="project" value="UniProtKB-SubCell"/>
</dbReference>
<keyword evidence="4" id="KW-0175">Coiled coil</keyword>
<evidence type="ECO:0000256" key="4">
    <source>
        <dbReference type="ARBA" id="ARBA00023054"/>
    </source>
</evidence>
<keyword evidence="3" id="KW-1133">Transmembrane helix</keyword>
<evidence type="ECO:0000256" key="1">
    <source>
        <dbReference type="ARBA" id="ARBA00004167"/>
    </source>
</evidence>
<feature type="compositionally biased region" description="Basic and acidic residues" evidence="9">
    <location>
        <begin position="197"/>
        <end position="206"/>
    </location>
</feature>
<evidence type="ECO:0000313" key="10">
    <source>
        <dbReference type="EMBL" id="KAG5266533.1"/>
    </source>
</evidence>
<feature type="region of interest" description="Disordered" evidence="9">
    <location>
        <begin position="176"/>
        <end position="250"/>
    </location>
</feature>
<keyword evidence="11" id="KW-1185">Reference proteome</keyword>
<comment type="caution">
    <text evidence="10">The sequence shown here is derived from an EMBL/GenBank/DDBJ whole genome shotgun (WGS) entry which is preliminary data.</text>
</comment>
<dbReference type="PANTHER" id="PTHR16056:SF15">
    <property type="entry name" value="REGULATOR OF MICROTUBULE DYNAMICS PROTEIN 2"/>
    <property type="match status" value="1"/>
</dbReference>
<evidence type="ECO:0000256" key="5">
    <source>
        <dbReference type="ARBA" id="ARBA00023136"/>
    </source>
</evidence>
<dbReference type="Pfam" id="PF21033">
    <property type="entry name" value="RMD1-3"/>
    <property type="match status" value="1"/>
</dbReference>
<feature type="region of interest" description="Disordered" evidence="9">
    <location>
        <begin position="266"/>
        <end position="305"/>
    </location>
</feature>
<accession>A0AAV6FUM8</accession>
<feature type="region of interest" description="Disordered" evidence="9">
    <location>
        <begin position="363"/>
        <end position="407"/>
    </location>
</feature>
<evidence type="ECO:0000256" key="3">
    <source>
        <dbReference type="ARBA" id="ARBA00022989"/>
    </source>
</evidence>
<sequence>MLNLRDLALHTPGLEPANSSTLDREASALTIEPIAQATGSHASSTLEASGSEVYQRSTSTAKLAGIRYTSKVLGMSQSDSRGLVLGVLAGAAGLTLAVVWYQSRRASAGGRMVAQELYLNSNDRHVGAGMSVALAGQREVLDRLGALIQCVSELKDEVRALKTALPLLQDHVRDELQGGSRRGAESRRATPTRRRRIAEAARHEGQSSEEAESEGGYMTAMTDSEEDSEKEREAEEKEEEGEEENQEEPDELTVLLERADALHAIETERGGGLAPLLERRGQEQRDSEHSKEQSREEAVDQQQIADQQQIVNQQNIADQQQIVNQQQIADQQQIVNQQQIADQQQIVNQQQIADQQQIANQQQTVGQQQREDSAAEMGECQVTPVQRRGEVGASQDEEFKGDERNGELNRAEVGEHLRALLDRADCLHAVEEDRAAALALLLRRRPEFQQNYAFMWRLARAYADAHDKAQNREEKKDMAESGKKAGEEAITLNPNCAESHQWFAILCGQLSEYDTIQNKIKNGYLFKDHLDLAIELKPEDPLSYYLLGRWCYAVAQCTWIERKIAATLFGEPPNATVQDALQNFLKAEEICPQYSKSNLVFLAKCYKDLGQKEQAREVCNTASSIGNTTTEDDEAQKELDSLLPYL</sequence>
<dbReference type="InterPro" id="IPR049039">
    <property type="entry name" value="RMD1-3_a_helical_rpt"/>
</dbReference>
<dbReference type="GO" id="GO:0008017">
    <property type="term" value="F:microtubule binding"/>
    <property type="evidence" value="ECO:0007669"/>
    <property type="project" value="TreeGrafter"/>
</dbReference>
<dbReference type="GO" id="GO:0005876">
    <property type="term" value="C:spindle microtubule"/>
    <property type="evidence" value="ECO:0007669"/>
    <property type="project" value="TreeGrafter"/>
</dbReference>
<feature type="compositionally biased region" description="Basic and acidic residues" evidence="9">
    <location>
        <begin position="277"/>
        <end position="298"/>
    </location>
</feature>
<name>A0AAV6FUM8_9TELE</name>
<feature type="compositionally biased region" description="Basic and acidic residues" evidence="9">
    <location>
        <begin position="397"/>
        <end position="407"/>
    </location>
</feature>
<feature type="compositionally biased region" description="Basic and acidic residues" evidence="9">
    <location>
        <begin position="176"/>
        <end position="188"/>
    </location>
</feature>
<evidence type="ECO:0000256" key="6">
    <source>
        <dbReference type="ARBA" id="ARBA00038360"/>
    </source>
</evidence>
<dbReference type="EMBL" id="JADWDJ010000018">
    <property type="protein sequence ID" value="KAG5266533.1"/>
    <property type="molecule type" value="Genomic_DNA"/>
</dbReference>
<dbReference type="Gene3D" id="1.25.40.10">
    <property type="entry name" value="Tetratricopeptide repeat domain"/>
    <property type="match status" value="1"/>
</dbReference>